<evidence type="ECO:0000256" key="3">
    <source>
        <dbReference type="ARBA" id="ARBA00022679"/>
    </source>
</evidence>
<protein>
    <recommendedName>
        <fullName evidence="4">Methyltransferase type 11 domain-containing protein</fullName>
    </recommendedName>
</protein>
<evidence type="ECO:0000313" key="6">
    <source>
        <dbReference type="Proteomes" id="UP000593567"/>
    </source>
</evidence>
<name>A0A7J7KDC9_BUGNE</name>
<dbReference type="PANTHER" id="PTHR44942">
    <property type="entry name" value="METHYLTRANSF_11 DOMAIN-CONTAINING PROTEIN"/>
    <property type="match status" value="1"/>
</dbReference>
<comment type="caution">
    <text evidence="5">The sequence shown here is derived from an EMBL/GenBank/DDBJ whole genome shotgun (WGS) entry which is preliminary data.</text>
</comment>
<dbReference type="InterPro" id="IPR051052">
    <property type="entry name" value="Diverse_substrate_MTase"/>
</dbReference>
<sequence length="307" mass="35416">MFFHQGKLDMVLTTQAYASMSNAQELVPIEKRYEDVKLSAEYVESRVKYPKFVFETILDYVEKSLGTFPKYPLAVDIGCGPGLMSTVFLAPYFDKVLGVDISESQIEQATLNNKHSNIEYSLSVAEKLPVEENSVTLIQVATALHWLNYEKFYRECDRVLVPGGVIAAFSYTVKDILIVNHPRSLAIQDVLMRISNKLASFDINPYYSERNEWAARRYTYPRLQIPYEDTKRVDGQYMEFPSTISGILRCLMTTAYIRLFVNNSEENQLWWKDCHQRLMEAYGTDDPEAPLTFKLEVFMLLGRKPTL</sequence>
<accession>A0A7J7KDC9</accession>
<dbReference type="Proteomes" id="UP000593567">
    <property type="component" value="Unassembled WGS sequence"/>
</dbReference>
<dbReference type="PANTHER" id="PTHR44942:SF4">
    <property type="entry name" value="METHYLTRANSFERASE TYPE 11 DOMAIN-CONTAINING PROTEIN"/>
    <property type="match status" value="1"/>
</dbReference>
<reference evidence="5" key="1">
    <citation type="submission" date="2020-06" db="EMBL/GenBank/DDBJ databases">
        <title>Draft genome of Bugula neritina, a colonial animal packing powerful symbionts and potential medicines.</title>
        <authorList>
            <person name="Rayko M."/>
        </authorList>
    </citation>
    <scope>NUCLEOTIDE SEQUENCE [LARGE SCALE GENOMIC DNA]</scope>
    <source>
        <strain evidence="5">Kwan_BN1</strain>
    </source>
</reference>
<dbReference type="Pfam" id="PF08241">
    <property type="entry name" value="Methyltransf_11"/>
    <property type="match status" value="1"/>
</dbReference>
<dbReference type="AlphaFoldDB" id="A0A7J7KDC9"/>
<evidence type="ECO:0000256" key="1">
    <source>
        <dbReference type="ARBA" id="ARBA00008361"/>
    </source>
</evidence>
<keyword evidence="6" id="KW-1185">Reference proteome</keyword>
<dbReference type="OrthoDB" id="506498at2759"/>
<dbReference type="EMBL" id="VXIV02000851">
    <property type="protein sequence ID" value="KAF6035628.1"/>
    <property type="molecule type" value="Genomic_DNA"/>
</dbReference>
<dbReference type="InterPro" id="IPR013216">
    <property type="entry name" value="Methyltransf_11"/>
</dbReference>
<dbReference type="GO" id="GO:0008757">
    <property type="term" value="F:S-adenosylmethionine-dependent methyltransferase activity"/>
    <property type="evidence" value="ECO:0007669"/>
    <property type="project" value="InterPro"/>
</dbReference>
<evidence type="ECO:0000259" key="4">
    <source>
        <dbReference type="Pfam" id="PF08241"/>
    </source>
</evidence>
<dbReference type="InterPro" id="IPR029063">
    <property type="entry name" value="SAM-dependent_MTases_sf"/>
</dbReference>
<keyword evidence="2" id="KW-0489">Methyltransferase</keyword>
<proteinExistence type="inferred from homology"/>
<evidence type="ECO:0000313" key="5">
    <source>
        <dbReference type="EMBL" id="KAF6035628.1"/>
    </source>
</evidence>
<gene>
    <name evidence="5" type="ORF">EB796_006068</name>
</gene>
<dbReference type="Gene3D" id="3.40.50.150">
    <property type="entry name" value="Vaccinia Virus protein VP39"/>
    <property type="match status" value="1"/>
</dbReference>
<organism evidence="5 6">
    <name type="scientific">Bugula neritina</name>
    <name type="common">Brown bryozoan</name>
    <name type="synonym">Sertularia neritina</name>
    <dbReference type="NCBI Taxonomy" id="10212"/>
    <lineage>
        <taxon>Eukaryota</taxon>
        <taxon>Metazoa</taxon>
        <taxon>Spiralia</taxon>
        <taxon>Lophotrochozoa</taxon>
        <taxon>Bryozoa</taxon>
        <taxon>Gymnolaemata</taxon>
        <taxon>Cheilostomatida</taxon>
        <taxon>Flustrina</taxon>
        <taxon>Buguloidea</taxon>
        <taxon>Bugulidae</taxon>
        <taxon>Bugula</taxon>
    </lineage>
</organism>
<comment type="similarity">
    <text evidence="1">Belongs to the methyltransferase superfamily.</text>
</comment>
<dbReference type="GO" id="GO:0032259">
    <property type="term" value="P:methylation"/>
    <property type="evidence" value="ECO:0007669"/>
    <property type="project" value="UniProtKB-KW"/>
</dbReference>
<dbReference type="SUPFAM" id="SSF53335">
    <property type="entry name" value="S-adenosyl-L-methionine-dependent methyltransferases"/>
    <property type="match status" value="1"/>
</dbReference>
<evidence type="ECO:0000256" key="2">
    <source>
        <dbReference type="ARBA" id="ARBA00022603"/>
    </source>
</evidence>
<keyword evidence="3" id="KW-0808">Transferase</keyword>
<dbReference type="CDD" id="cd02440">
    <property type="entry name" value="AdoMet_MTases"/>
    <property type="match status" value="1"/>
</dbReference>
<feature type="domain" description="Methyltransferase type 11" evidence="4">
    <location>
        <begin position="75"/>
        <end position="167"/>
    </location>
</feature>